<reference evidence="2" key="1">
    <citation type="journal article" date="2019" name="Int. J. Syst. Evol. Microbiol.">
        <title>The Global Catalogue of Microorganisms (GCM) 10K type strain sequencing project: providing services to taxonomists for standard genome sequencing and annotation.</title>
        <authorList>
            <consortium name="The Broad Institute Genomics Platform"/>
            <consortium name="The Broad Institute Genome Sequencing Center for Infectious Disease"/>
            <person name="Wu L."/>
            <person name="Ma J."/>
        </authorList>
    </citation>
    <scope>NUCLEOTIDE SEQUENCE [LARGE SCALE GENOMIC DNA]</scope>
    <source>
        <strain evidence="2">CGMCC 1.15287</strain>
    </source>
</reference>
<evidence type="ECO:0000313" key="2">
    <source>
        <dbReference type="Proteomes" id="UP000642938"/>
    </source>
</evidence>
<accession>A0ABQ1XHE9</accession>
<name>A0ABQ1XHE9_9SPHI</name>
<evidence type="ECO:0000313" key="1">
    <source>
        <dbReference type="EMBL" id="GGG93544.1"/>
    </source>
</evidence>
<dbReference type="EMBL" id="BMHZ01000001">
    <property type="protein sequence ID" value="GGG93544.1"/>
    <property type="molecule type" value="Genomic_DNA"/>
</dbReference>
<keyword evidence="2" id="KW-1185">Reference proteome</keyword>
<comment type="caution">
    <text evidence="1">The sequence shown here is derived from an EMBL/GenBank/DDBJ whole genome shotgun (WGS) entry which is preliminary data.</text>
</comment>
<proteinExistence type="predicted"/>
<gene>
    <name evidence="1" type="ORF">GCM10007422_03500</name>
</gene>
<protein>
    <submittedName>
        <fullName evidence="1">Uncharacterized protein</fullName>
    </submittedName>
</protein>
<sequence length="102" mass="11694">MNAAQIYLSLFPMSLPLTNHTLEKLEALLFALGYKVRYEKGNFKTGSCLLEHNKIIVVNKFSNLEGKIAALVTLVKQTNADENLLEEKQRQFYQSLQQTELF</sequence>
<organism evidence="1 2">
    <name type="scientific">Pedobacter zeae</name>
    <dbReference type="NCBI Taxonomy" id="1737356"/>
    <lineage>
        <taxon>Bacteria</taxon>
        <taxon>Pseudomonadati</taxon>
        <taxon>Bacteroidota</taxon>
        <taxon>Sphingobacteriia</taxon>
        <taxon>Sphingobacteriales</taxon>
        <taxon>Sphingobacteriaceae</taxon>
        <taxon>Pedobacter</taxon>
    </lineage>
</organism>
<dbReference type="Proteomes" id="UP000642938">
    <property type="component" value="Unassembled WGS sequence"/>
</dbReference>